<evidence type="ECO:0000313" key="13">
    <source>
        <dbReference type="Proteomes" id="UP000005096"/>
    </source>
</evidence>
<reference evidence="12 13" key="1">
    <citation type="journal article" date="2010" name="Stand. Genomic Sci.">
        <title>Non-contiguous finished genome sequence of Aminomonas paucivorans type strain (GLU-3).</title>
        <authorList>
            <person name="Pitluck S."/>
            <person name="Yasawong M."/>
            <person name="Held B."/>
            <person name="Lapidus A."/>
            <person name="Nolan M."/>
            <person name="Copeland A."/>
            <person name="Lucas S."/>
            <person name="Del Rio T.G."/>
            <person name="Tice H."/>
            <person name="Cheng J.F."/>
            <person name="Chertkov O."/>
            <person name="Goodwin L."/>
            <person name="Tapia R."/>
            <person name="Han C."/>
            <person name="Liolios K."/>
            <person name="Ivanova N."/>
            <person name="Mavromatis K."/>
            <person name="Ovchinnikova G."/>
            <person name="Pati A."/>
            <person name="Chen A."/>
            <person name="Palaniappan K."/>
            <person name="Land M."/>
            <person name="Hauser L."/>
            <person name="Chang Y.J."/>
            <person name="Jeffries C.D."/>
            <person name="Pukall R."/>
            <person name="Spring S."/>
            <person name="Rohde M."/>
            <person name="Sikorski J."/>
            <person name="Goker M."/>
            <person name="Woyke T."/>
            <person name="Bristow J."/>
            <person name="Eisen J.A."/>
            <person name="Markowitz V."/>
            <person name="Hugenholtz P."/>
            <person name="Kyrpides N.C."/>
            <person name="Klenk H.P."/>
        </authorList>
    </citation>
    <scope>NUCLEOTIDE SEQUENCE [LARGE SCALE GENOMIC DNA]</scope>
    <source>
        <strain evidence="12 13">DSM 12260</strain>
    </source>
</reference>
<feature type="binding site" evidence="9">
    <location>
        <position position="87"/>
    </location>
    <ligand>
        <name>5-phospho-alpha-D-ribose 1-diphosphate</name>
        <dbReference type="ChEBI" id="CHEBI:58017"/>
    </ligand>
</feature>
<dbReference type="RefSeq" id="WP_006301397.1">
    <property type="nucleotide sequence ID" value="NZ_CM001022.1"/>
</dbReference>
<feature type="binding site" evidence="9">
    <location>
        <position position="79"/>
    </location>
    <ligand>
        <name>5-phospho-alpha-D-ribose 1-diphosphate</name>
        <dbReference type="ChEBI" id="CHEBI:58017"/>
    </ligand>
</feature>
<comment type="function">
    <text evidence="9">Catalyzes the transfer of the phosphoribosyl group of 5-phosphorylribose-1-pyrophosphate (PRPP) to anthranilate to yield N-(5'-phosphoribosyl)-anthranilate (PRA).</text>
</comment>
<keyword evidence="9" id="KW-0479">Metal-binding</keyword>
<feature type="binding site" evidence="9">
    <location>
        <position position="79"/>
    </location>
    <ligand>
        <name>anthranilate</name>
        <dbReference type="ChEBI" id="CHEBI:16567"/>
        <label>1</label>
    </ligand>
</feature>
<dbReference type="PaxDb" id="584708-Apau_1758"/>
<dbReference type="EC" id="2.4.2.18" evidence="9"/>
<dbReference type="GO" id="GO:0005829">
    <property type="term" value="C:cytosol"/>
    <property type="evidence" value="ECO:0007669"/>
    <property type="project" value="TreeGrafter"/>
</dbReference>
<keyword evidence="2 9" id="KW-0028">Amino-acid biosynthesis</keyword>
<proteinExistence type="inferred from homology"/>
<evidence type="ECO:0000313" key="12">
    <source>
        <dbReference type="EMBL" id="EFQ24174.1"/>
    </source>
</evidence>
<dbReference type="InterPro" id="IPR035902">
    <property type="entry name" value="Nuc_phospho_transferase"/>
</dbReference>
<comment type="similarity">
    <text evidence="8">In the C-terminal section; belongs to the anthranilate phosphoribosyltransferase family.</text>
</comment>
<comment type="cofactor">
    <cofactor evidence="9">
        <name>Mg(2+)</name>
        <dbReference type="ChEBI" id="CHEBI:18420"/>
    </cofactor>
    <text evidence="9">Binds 2 magnesium ions per monomer.</text>
</comment>
<evidence type="ECO:0000256" key="6">
    <source>
        <dbReference type="ARBA" id="ARBA00023141"/>
    </source>
</evidence>
<dbReference type="FunFam" id="3.40.1030.10:FF:000002">
    <property type="entry name" value="Anthranilate phosphoribosyltransferase"/>
    <property type="match status" value="1"/>
</dbReference>
<comment type="caution">
    <text evidence="9">Lacks conserved residue(s) required for the propagation of feature annotation.</text>
</comment>
<dbReference type="GO" id="GO:0004048">
    <property type="term" value="F:anthranilate phosphoribosyltransferase activity"/>
    <property type="evidence" value="ECO:0007669"/>
    <property type="project" value="UniProtKB-UniRule"/>
</dbReference>
<dbReference type="UniPathway" id="UPA00035">
    <property type="reaction ID" value="UER00041"/>
</dbReference>
<dbReference type="GO" id="GO:0000162">
    <property type="term" value="P:L-tryptophan biosynthetic process"/>
    <property type="evidence" value="ECO:0007669"/>
    <property type="project" value="UniProtKB-UniRule"/>
</dbReference>
<dbReference type="SUPFAM" id="SSF47648">
    <property type="entry name" value="Nucleoside phosphorylase/phosphoribosyltransferase N-terminal domain"/>
    <property type="match status" value="1"/>
</dbReference>
<dbReference type="Pfam" id="PF00591">
    <property type="entry name" value="Glycos_transf_3"/>
    <property type="match status" value="1"/>
</dbReference>
<dbReference type="HAMAP" id="MF_00211">
    <property type="entry name" value="TrpD"/>
    <property type="match status" value="1"/>
</dbReference>
<evidence type="ECO:0000259" key="11">
    <source>
        <dbReference type="Pfam" id="PF02885"/>
    </source>
</evidence>
<feature type="domain" description="Glycosyl transferase family 3 N-terminal" evidence="11">
    <location>
        <begin position="2"/>
        <end position="64"/>
    </location>
</feature>
<evidence type="ECO:0000256" key="9">
    <source>
        <dbReference type="HAMAP-Rule" id="MF_00211"/>
    </source>
</evidence>
<dbReference type="eggNOG" id="COG0547">
    <property type="taxonomic scope" value="Bacteria"/>
</dbReference>
<evidence type="ECO:0000256" key="7">
    <source>
        <dbReference type="ARBA" id="ARBA00052328"/>
    </source>
</evidence>
<accession>E3CVI3</accession>
<comment type="similarity">
    <text evidence="9">Belongs to the anthranilate phosphoribosyltransferase family.</text>
</comment>
<feature type="binding site" evidence="9">
    <location>
        <position position="225"/>
    </location>
    <ligand>
        <name>Mg(2+)</name>
        <dbReference type="ChEBI" id="CHEBI:18420"/>
        <label>2</label>
    </ligand>
</feature>
<evidence type="ECO:0000256" key="8">
    <source>
        <dbReference type="ARBA" id="ARBA00061188"/>
    </source>
</evidence>
<keyword evidence="6 9" id="KW-0057">Aromatic amino acid biosynthesis</keyword>
<sequence length="341" mass="34865">MRQILEKLLRRENLTEGETRGALEALLEGAVPEAQVGAFLAALRSKGESREEIAAAARLLLDRATRVETGETTLLDVVGTGGDGGRTFNISTTVALVCAAAGVPVAKHGNRAVSGRCGSADVLEALGLPLLSEPEAIADSVRTTRFGFLFAPHFHRVLGKVGPARRALGVRTLFNLLGPLANPCGATHLLVGAPTPELVRPLAEALGLLGARGALVVHGHGGVDELSLSGPNQACRLEGGTVRDEVIRPEDAGLSPAPLEALAGGGGEENARILREILGGAPGPRRDVVVLNAAAALLVAGHASSLAEGAAQARRVLDSGAGTAKLAEVLAFARSREEGAA</sequence>
<dbReference type="Proteomes" id="UP000005096">
    <property type="component" value="Chromosome"/>
</dbReference>
<evidence type="ECO:0000256" key="5">
    <source>
        <dbReference type="ARBA" id="ARBA00022822"/>
    </source>
</evidence>
<dbReference type="OrthoDB" id="9806430at2"/>
<gene>
    <name evidence="9" type="primary">trpD</name>
    <name evidence="12" type="ORF">Apau_1758</name>
</gene>
<dbReference type="InterPro" id="IPR017459">
    <property type="entry name" value="Glycosyl_Trfase_fam3_N_dom"/>
</dbReference>
<dbReference type="InterPro" id="IPR036320">
    <property type="entry name" value="Glycosyl_Trfase_fam3_N_dom_sf"/>
</dbReference>
<organism evidence="12 13">
    <name type="scientific">Aminomonas paucivorans DSM 12260</name>
    <dbReference type="NCBI Taxonomy" id="584708"/>
    <lineage>
        <taxon>Bacteria</taxon>
        <taxon>Thermotogati</taxon>
        <taxon>Synergistota</taxon>
        <taxon>Synergistia</taxon>
        <taxon>Synergistales</taxon>
        <taxon>Synergistaceae</taxon>
        <taxon>Aminomonas</taxon>
    </lineage>
</organism>
<evidence type="ECO:0000256" key="3">
    <source>
        <dbReference type="ARBA" id="ARBA00022676"/>
    </source>
</evidence>
<keyword evidence="9" id="KW-0460">Magnesium</keyword>
<dbReference type="AlphaFoldDB" id="E3CVI3"/>
<protein>
    <recommendedName>
        <fullName evidence="9">Anthranilate phosphoribosyltransferase</fullName>
        <ecNumber evidence="9">2.4.2.18</ecNumber>
    </recommendedName>
</protein>
<comment type="catalytic activity">
    <reaction evidence="7 9">
        <text>N-(5-phospho-beta-D-ribosyl)anthranilate + diphosphate = 5-phospho-alpha-D-ribose 1-diphosphate + anthranilate</text>
        <dbReference type="Rhea" id="RHEA:11768"/>
        <dbReference type="ChEBI" id="CHEBI:16567"/>
        <dbReference type="ChEBI" id="CHEBI:18277"/>
        <dbReference type="ChEBI" id="CHEBI:33019"/>
        <dbReference type="ChEBI" id="CHEBI:58017"/>
        <dbReference type="EC" id="2.4.2.18"/>
    </reaction>
</comment>
<comment type="subunit">
    <text evidence="9">Homodimer.</text>
</comment>
<dbReference type="PANTHER" id="PTHR43285">
    <property type="entry name" value="ANTHRANILATE PHOSPHORIBOSYLTRANSFERASE"/>
    <property type="match status" value="1"/>
</dbReference>
<keyword evidence="4 9" id="KW-0808">Transferase</keyword>
<evidence type="ECO:0000256" key="4">
    <source>
        <dbReference type="ARBA" id="ARBA00022679"/>
    </source>
</evidence>
<dbReference type="Gene3D" id="1.20.970.10">
    <property type="entry name" value="Transferase, Pyrimidine Nucleoside Phosphorylase, Chain C"/>
    <property type="match status" value="1"/>
</dbReference>
<evidence type="ECO:0000256" key="2">
    <source>
        <dbReference type="ARBA" id="ARBA00022605"/>
    </source>
</evidence>
<comment type="pathway">
    <text evidence="1 9">Amino-acid biosynthesis; L-tryptophan biosynthesis; L-tryptophan from chorismate: step 2/5.</text>
</comment>
<feature type="binding site" evidence="9">
    <location>
        <position position="224"/>
    </location>
    <ligand>
        <name>Mg(2+)</name>
        <dbReference type="ChEBI" id="CHEBI:18420"/>
        <label>2</label>
    </ligand>
</feature>
<feature type="binding site" evidence="9">
    <location>
        <position position="165"/>
    </location>
    <ligand>
        <name>anthranilate</name>
        <dbReference type="ChEBI" id="CHEBI:16567"/>
        <label>2</label>
    </ligand>
</feature>
<dbReference type="STRING" id="584708.Apau_1758"/>
<dbReference type="InterPro" id="IPR000312">
    <property type="entry name" value="Glycosyl_Trfase_fam3"/>
</dbReference>
<feature type="binding site" evidence="9">
    <location>
        <begin position="82"/>
        <end position="83"/>
    </location>
    <ligand>
        <name>5-phospho-alpha-D-ribose 1-diphosphate</name>
        <dbReference type="ChEBI" id="CHEBI:58017"/>
    </ligand>
</feature>
<keyword evidence="13" id="KW-1185">Reference proteome</keyword>
<feature type="binding site" evidence="9">
    <location>
        <position position="119"/>
    </location>
    <ligand>
        <name>5-phospho-alpha-D-ribose 1-diphosphate</name>
        <dbReference type="ChEBI" id="CHEBI:58017"/>
    </ligand>
</feature>
<dbReference type="HOGENOM" id="CLU_034315_2_1_0"/>
<evidence type="ECO:0000259" key="10">
    <source>
        <dbReference type="Pfam" id="PF00591"/>
    </source>
</evidence>
<dbReference type="Pfam" id="PF02885">
    <property type="entry name" value="Glycos_trans_3N"/>
    <property type="match status" value="1"/>
</dbReference>
<feature type="binding site" evidence="9">
    <location>
        <begin position="107"/>
        <end position="115"/>
    </location>
    <ligand>
        <name>5-phospho-alpha-D-ribose 1-diphosphate</name>
        <dbReference type="ChEBI" id="CHEBI:58017"/>
    </ligand>
</feature>
<feature type="binding site" evidence="9">
    <location>
        <position position="91"/>
    </location>
    <ligand>
        <name>Mg(2+)</name>
        <dbReference type="ChEBI" id="CHEBI:18420"/>
        <label>1</label>
    </ligand>
</feature>
<dbReference type="PANTHER" id="PTHR43285:SF2">
    <property type="entry name" value="ANTHRANILATE PHOSPHORIBOSYLTRANSFERASE"/>
    <property type="match status" value="1"/>
</dbReference>
<feature type="domain" description="Glycosyl transferase family 3" evidence="10">
    <location>
        <begin position="73"/>
        <end position="321"/>
    </location>
</feature>
<dbReference type="GO" id="GO:0000287">
    <property type="term" value="F:magnesium ion binding"/>
    <property type="evidence" value="ECO:0007669"/>
    <property type="project" value="UniProtKB-UniRule"/>
</dbReference>
<name>E3CVI3_9BACT</name>
<feature type="binding site" evidence="9">
    <location>
        <position position="110"/>
    </location>
    <ligand>
        <name>anthranilate</name>
        <dbReference type="ChEBI" id="CHEBI:16567"/>
        <label>1</label>
    </ligand>
</feature>
<dbReference type="SUPFAM" id="SSF52418">
    <property type="entry name" value="Nucleoside phosphorylase/phosphoribosyltransferase catalytic domain"/>
    <property type="match status" value="1"/>
</dbReference>
<keyword evidence="5 9" id="KW-0822">Tryptophan biosynthesis</keyword>
<keyword evidence="3 9" id="KW-0328">Glycosyltransferase</keyword>
<feature type="binding site" evidence="9">
    <location>
        <position position="225"/>
    </location>
    <ligand>
        <name>Mg(2+)</name>
        <dbReference type="ChEBI" id="CHEBI:18420"/>
        <label>1</label>
    </ligand>
</feature>
<dbReference type="InterPro" id="IPR005940">
    <property type="entry name" value="Anthranilate_Pribosyl_Tfrase"/>
</dbReference>
<dbReference type="EMBL" id="CM001022">
    <property type="protein sequence ID" value="EFQ24174.1"/>
    <property type="molecule type" value="Genomic_DNA"/>
</dbReference>
<evidence type="ECO:0000256" key="1">
    <source>
        <dbReference type="ARBA" id="ARBA00004907"/>
    </source>
</evidence>
<dbReference type="NCBIfam" id="TIGR01245">
    <property type="entry name" value="trpD"/>
    <property type="match status" value="1"/>
</dbReference>
<dbReference type="Gene3D" id="3.40.1030.10">
    <property type="entry name" value="Nucleoside phosphorylase/phosphoribosyltransferase catalytic domain"/>
    <property type="match status" value="1"/>
</dbReference>
<feature type="binding site" evidence="9">
    <location>
        <begin position="89"/>
        <end position="92"/>
    </location>
    <ligand>
        <name>5-phospho-alpha-D-ribose 1-diphosphate</name>
        <dbReference type="ChEBI" id="CHEBI:58017"/>
    </ligand>
</feature>